<evidence type="ECO:0000256" key="15">
    <source>
        <dbReference type="ARBA" id="ARBA00022908"/>
    </source>
</evidence>
<keyword evidence="18" id="KW-0917">Virion maturation</keyword>
<dbReference type="Pfam" id="PF13976">
    <property type="entry name" value="gag_pre-integrs"/>
    <property type="match status" value="1"/>
</dbReference>
<dbReference type="PROSITE" id="PS50158">
    <property type="entry name" value="ZF_CCHC"/>
    <property type="match status" value="1"/>
</dbReference>
<dbReference type="InterPro" id="IPR001584">
    <property type="entry name" value="Integrase_cat-core"/>
</dbReference>
<evidence type="ECO:0000256" key="17">
    <source>
        <dbReference type="ARBA" id="ARBA00022932"/>
    </source>
</evidence>
<dbReference type="GO" id="GO:0032196">
    <property type="term" value="P:transposition"/>
    <property type="evidence" value="ECO:0007669"/>
    <property type="project" value="UniProtKB-KW"/>
</dbReference>
<organism evidence="25 26">
    <name type="scientific">Austropuccinia psidii MF-1</name>
    <dbReference type="NCBI Taxonomy" id="1389203"/>
    <lineage>
        <taxon>Eukaryota</taxon>
        <taxon>Fungi</taxon>
        <taxon>Dikarya</taxon>
        <taxon>Basidiomycota</taxon>
        <taxon>Pucciniomycotina</taxon>
        <taxon>Pucciniomycetes</taxon>
        <taxon>Pucciniales</taxon>
        <taxon>Sphaerophragmiaceae</taxon>
        <taxon>Austropuccinia</taxon>
    </lineage>
</organism>
<protein>
    <recommendedName>
        <fullName evidence="27">Integrase catalytic domain-containing protein</fullName>
    </recommendedName>
</protein>
<dbReference type="GO" id="GO:0015074">
    <property type="term" value="P:DNA integration"/>
    <property type="evidence" value="ECO:0007669"/>
    <property type="project" value="UniProtKB-KW"/>
</dbReference>
<dbReference type="GO" id="GO:0008233">
    <property type="term" value="F:peptidase activity"/>
    <property type="evidence" value="ECO:0007669"/>
    <property type="project" value="UniProtKB-KW"/>
</dbReference>
<keyword evidence="17" id="KW-0808">Transferase</keyword>
<evidence type="ECO:0000256" key="7">
    <source>
        <dbReference type="ARBA" id="ARBA00022722"/>
    </source>
</evidence>
<dbReference type="GO" id="GO:0005634">
    <property type="term" value="C:nucleus"/>
    <property type="evidence" value="ECO:0007669"/>
    <property type="project" value="UniProtKB-ARBA"/>
</dbReference>
<feature type="domain" description="CCHC-type" evidence="23">
    <location>
        <begin position="292"/>
        <end position="307"/>
    </location>
</feature>
<keyword evidence="10" id="KW-0255">Endonuclease</keyword>
<keyword evidence="19" id="KW-0233">DNA recombination</keyword>
<comment type="function">
    <text evidence="1">The aspartyl protease (PR) mediates the proteolytic cleavages of the Gag and Gag-Pol polyproteins after assembly of the VLP.</text>
</comment>
<dbReference type="GO" id="GO:0004519">
    <property type="term" value="F:endonuclease activity"/>
    <property type="evidence" value="ECO:0007669"/>
    <property type="project" value="UniProtKB-KW"/>
</dbReference>
<dbReference type="GO" id="GO:0008270">
    <property type="term" value="F:zinc ion binding"/>
    <property type="evidence" value="ECO:0007669"/>
    <property type="project" value="UniProtKB-KW"/>
</dbReference>
<dbReference type="InterPro" id="IPR036397">
    <property type="entry name" value="RNaseH_sf"/>
</dbReference>
<dbReference type="SUPFAM" id="SSF53098">
    <property type="entry name" value="Ribonuclease H-like"/>
    <property type="match status" value="1"/>
</dbReference>
<dbReference type="GO" id="GO:0005524">
    <property type="term" value="F:ATP binding"/>
    <property type="evidence" value="ECO:0007669"/>
    <property type="project" value="UniProtKB-KW"/>
</dbReference>
<dbReference type="PROSITE" id="PS50994">
    <property type="entry name" value="INTEGRASE"/>
    <property type="match status" value="1"/>
</dbReference>
<evidence type="ECO:0000259" key="23">
    <source>
        <dbReference type="PROSITE" id="PS50158"/>
    </source>
</evidence>
<dbReference type="SUPFAM" id="SSF57756">
    <property type="entry name" value="Retrovirus zinc finger-like domains"/>
    <property type="match status" value="1"/>
</dbReference>
<dbReference type="InterPro" id="IPR012337">
    <property type="entry name" value="RNaseH-like_sf"/>
</dbReference>
<keyword evidence="6" id="KW-0548">Nucleotidyltransferase</keyword>
<feature type="domain" description="Integrase catalytic" evidence="24">
    <location>
        <begin position="551"/>
        <end position="670"/>
    </location>
</feature>
<keyword evidence="3" id="KW-1188">Viral release from host cell</keyword>
<keyword evidence="11" id="KW-0378">Hydrolase</keyword>
<reference evidence="25" key="1">
    <citation type="submission" date="2021-03" db="EMBL/GenBank/DDBJ databases">
        <title>Draft genome sequence of rust myrtle Austropuccinia psidii MF-1, a brazilian biotype.</title>
        <authorList>
            <person name="Quecine M.C."/>
            <person name="Pachon D.M.R."/>
            <person name="Bonatelli M.L."/>
            <person name="Correr F.H."/>
            <person name="Franceschini L.M."/>
            <person name="Leite T.F."/>
            <person name="Margarido G.R.A."/>
            <person name="Almeida C.A."/>
            <person name="Ferrarezi J.A."/>
            <person name="Labate C.A."/>
        </authorList>
    </citation>
    <scope>NUCLEOTIDE SEQUENCE</scope>
    <source>
        <strain evidence="25">MF-1</strain>
    </source>
</reference>
<evidence type="ECO:0000256" key="1">
    <source>
        <dbReference type="ARBA" id="ARBA00002180"/>
    </source>
</evidence>
<dbReference type="EMBL" id="AVOT02043139">
    <property type="protein sequence ID" value="MBW0538568.1"/>
    <property type="molecule type" value="Genomic_DNA"/>
</dbReference>
<keyword evidence="13" id="KW-0460">Magnesium</keyword>
<evidence type="ECO:0000256" key="20">
    <source>
        <dbReference type="ARBA" id="ARBA00048173"/>
    </source>
</evidence>
<evidence type="ECO:0000256" key="11">
    <source>
        <dbReference type="ARBA" id="ARBA00022801"/>
    </source>
</evidence>
<dbReference type="GO" id="GO:0003964">
    <property type="term" value="F:RNA-directed DNA polymerase activity"/>
    <property type="evidence" value="ECO:0007669"/>
    <property type="project" value="UniProtKB-KW"/>
</dbReference>
<evidence type="ECO:0000256" key="3">
    <source>
        <dbReference type="ARBA" id="ARBA00022612"/>
    </source>
</evidence>
<dbReference type="InterPro" id="IPR039537">
    <property type="entry name" value="Retrotran_Ty1/copia-like"/>
</dbReference>
<dbReference type="Gene3D" id="3.30.420.10">
    <property type="entry name" value="Ribonuclease H-like superfamily/Ribonuclease H"/>
    <property type="match status" value="1"/>
</dbReference>
<keyword evidence="16" id="KW-0695">RNA-directed DNA polymerase</keyword>
<evidence type="ECO:0000256" key="5">
    <source>
        <dbReference type="ARBA" id="ARBA00022670"/>
    </source>
</evidence>
<evidence type="ECO:0000256" key="8">
    <source>
        <dbReference type="ARBA" id="ARBA00022723"/>
    </source>
</evidence>
<keyword evidence="8" id="KW-0479">Metal-binding</keyword>
<name>A0A9Q3IEI0_9BASI</name>
<evidence type="ECO:0000259" key="24">
    <source>
        <dbReference type="PROSITE" id="PS50994"/>
    </source>
</evidence>
<dbReference type="OrthoDB" id="2507554at2759"/>
<dbReference type="PANTHER" id="PTHR42648">
    <property type="entry name" value="TRANSPOSASE, PUTATIVE-RELATED"/>
    <property type="match status" value="1"/>
</dbReference>
<keyword evidence="14" id="KW-0694">RNA-binding</keyword>
<comment type="caution">
    <text evidence="25">The sequence shown here is derived from an EMBL/GenBank/DDBJ whole genome shotgun (WGS) entry which is preliminary data.</text>
</comment>
<evidence type="ECO:0000256" key="22">
    <source>
        <dbReference type="PROSITE-ProRule" id="PRU00047"/>
    </source>
</evidence>
<dbReference type="GO" id="GO:0006310">
    <property type="term" value="P:DNA recombination"/>
    <property type="evidence" value="ECO:0007669"/>
    <property type="project" value="UniProtKB-KW"/>
</dbReference>
<evidence type="ECO:0000256" key="2">
    <source>
        <dbReference type="ARBA" id="ARBA00022578"/>
    </source>
</evidence>
<dbReference type="GO" id="GO:0003887">
    <property type="term" value="F:DNA-directed DNA polymerase activity"/>
    <property type="evidence" value="ECO:0007669"/>
    <property type="project" value="UniProtKB-KW"/>
</dbReference>
<evidence type="ECO:0000256" key="19">
    <source>
        <dbReference type="ARBA" id="ARBA00023172"/>
    </source>
</evidence>
<comment type="catalytic activity">
    <reaction evidence="20">
        <text>DNA(n) + a 2'-deoxyribonucleoside 5'-triphosphate = DNA(n+1) + diphosphate</text>
        <dbReference type="Rhea" id="RHEA:22508"/>
        <dbReference type="Rhea" id="RHEA-COMP:17339"/>
        <dbReference type="Rhea" id="RHEA-COMP:17340"/>
        <dbReference type="ChEBI" id="CHEBI:33019"/>
        <dbReference type="ChEBI" id="CHEBI:61560"/>
        <dbReference type="ChEBI" id="CHEBI:173112"/>
        <dbReference type="EC" id="2.7.7.49"/>
    </reaction>
</comment>
<dbReference type="PANTHER" id="PTHR42648:SF11">
    <property type="entry name" value="TRANSPOSON TY4-P GAG-POL POLYPROTEIN"/>
    <property type="match status" value="1"/>
</dbReference>
<comment type="catalytic activity">
    <reaction evidence="21">
        <text>DNA(n) + a 2'-deoxyribonucleoside 5'-triphosphate = DNA(n+1) + diphosphate</text>
        <dbReference type="Rhea" id="RHEA:22508"/>
        <dbReference type="Rhea" id="RHEA-COMP:17339"/>
        <dbReference type="Rhea" id="RHEA-COMP:17340"/>
        <dbReference type="ChEBI" id="CHEBI:33019"/>
        <dbReference type="ChEBI" id="CHEBI:61560"/>
        <dbReference type="ChEBI" id="CHEBI:173112"/>
        <dbReference type="EC" id="2.7.7.7"/>
    </reaction>
</comment>
<evidence type="ECO:0000256" key="14">
    <source>
        <dbReference type="ARBA" id="ARBA00022884"/>
    </source>
</evidence>
<evidence type="ECO:0000256" key="21">
    <source>
        <dbReference type="ARBA" id="ARBA00049244"/>
    </source>
</evidence>
<dbReference type="InterPro" id="IPR036875">
    <property type="entry name" value="Znf_CCHC_sf"/>
</dbReference>
<proteinExistence type="predicted"/>
<evidence type="ECO:0000256" key="18">
    <source>
        <dbReference type="ARBA" id="ARBA00023113"/>
    </source>
</evidence>
<keyword evidence="26" id="KW-1185">Reference proteome</keyword>
<dbReference type="AlphaFoldDB" id="A0A9Q3IEI0"/>
<keyword evidence="22" id="KW-0862">Zinc</keyword>
<keyword evidence="9" id="KW-0547">Nucleotide-binding</keyword>
<gene>
    <name evidence="25" type="ORF">O181_078283</name>
</gene>
<dbReference type="InterPro" id="IPR054722">
    <property type="entry name" value="PolX-like_BBD"/>
</dbReference>
<evidence type="ECO:0000256" key="9">
    <source>
        <dbReference type="ARBA" id="ARBA00022741"/>
    </source>
</evidence>
<keyword evidence="12" id="KW-0067">ATP-binding</keyword>
<dbReference type="Pfam" id="PF22936">
    <property type="entry name" value="Pol_BBD"/>
    <property type="match status" value="1"/>
</dbReference>
<evidence type="ECO:0000256" key="13">
    <source>
        <dbReference type="ARBA" id="ARBA00022842"/>
    </source>
</evidence>
<evidence type="ECO:0000313" key="26">
    <source>
        <dbReference type="Proteomes" id="UP000765509"/>
    </source>
</evidence>
<dbReference type="InterPro" id="IPR025724">
    <property type="entry name" value="GAG-pre-integrase_dom"/>
</dbReference>
<keyword evidence="5" id="KW-0645">Protease</keyword>
<keyword evidence="22" id="KW-0863">Zinc-finger</keyword>
<evidence type="ECO:0000313" key="25">
    <source>
        <dbReference type="EMBL" id="MBW0538568.1"/>
    </source>
</evidence>
<dbReference type="GO" id="GO:0006508">
    <property type="term" value="P:proteolysis"/>
    <property type="evidence" value="ECO:0007669"/>
    <property type="project" value="UniProtKB-KW"/>
</dbReference>
<sequence length="670" mass="76095">MASASSKLDLEDLRAALANVDQIDTRVRKRLETERLGQSIAPHLTRDGLNFCHWSRSLCHLVEDIFDQENYFEIEEDDALRSRNNAVQIFILKSIDDSLLSYVEDVTSARKIYSLLESRFTHTSWSHVMNLFTTIINDTNDLESPDNGYAKIQDNLKKLKTAIGGQWNDDSLMAMFFHHCNRQYFHQIANAVDARISIDPSIKVRGRDILEIAHRLKAREQSGSSGSVMAMNTRNRFGTPPRFPPQQASREHHLRKSIFTPPTGDAKFKRYPHPSTRSEAWARQWLSPEHPCVHCWEWGHWAQDCPRKRAGKPAAEDPRIKQPGFKLRKSQHVSHPALAGIEVDGQCEGNVAAIAKPPANDALVLLDSGATHHVTNNRSIFVTYRPVNFSLSVATTDKHQVKGMGTIRLSTPVGDMYLSNCLHCEQIPGIVISLGKFAMYDGVVEFRNEMFYLYQNNLIFATKRMNDRWFLDDSKIHVDCNEVQLKTSKNDSVLLHQRLAHLSMRTIRRMFKLDVVKGLQASTNLSDLDKCEPCSLAKSRHLPIKPPSRAIVSAPGDVLAVDLMGPFPQSIDKFNYALIIQDHFSSLVAFIPIKAKSDAAKHVMQWILQFERLTSKKVKRLRSDNGGEFNSKAMEDFLGKEGIIHEKTIPYEHHQNGKVERTNRTLSEST</sequence>
<dbReference type="Proteomes" id="UP000765509">
    <property type="component" value="Unassembled WGS sequence"/>
</dbReference>
<evidence type="ECO:0008006" key="27">
    <source>
        <dbReference type="Google" id="ProtNLM"/>
    </source>
</evidence>
<dbReference type="GO" id="GO:0003723">
    <property type="term" value="F:RNA binding"/>
    <property type="evidence" value="ECO:0007669"/>
    <property type="project" value="UniProtKB-KW"/>
</dbReference>
<evidence type="ECO:0000256" key="6">
    <source>
        <dbReference type="ARBA" id="ARBA00022695"/>
    </source>
</evidence>
<evidence type="ECO:0000256" key="12">
    <source>
        <dbReference type="ARBA" id="ARBA00022840"/>
    </source>
</evidence>
<dbReference type="GO" id="GO:0006397">
    <property type="term" value="P:mRNA processing"/>
    <property type="evidence" value="ECO:0007669"/>
    <property type="project" value="UniProtKB-KW"/>
</dbReference>
<keyword evidence="17" id="KW-0239">DNA-directed DNA polymerase</keyword>
<evidence type="ECO:0000256" key="10">
    <source>
        <dbReference type="ARBA" id="ARBA00022759"/>
    </source>
</evidence>
<evidence type="ECO:0000256" key="4">
    <source>
        <dbReference type="ARBA" id="ARBA00022664"/>
    </source>
</evidence>
<evidence type="ECO:0000256" key="16">
    <source>
        <dbReference type="ARBA" id="ARBA00022918"/>
    </source>
</evidence>
<keyword evidence="7" id="KW-0540">Nuclease</keyword>
<dbReference type="InterPro" id="IPR001878">
    <property type="entry name" value="Znf_CCHC"/>
</dbReference>
<keyword evidence="15" id="KW-0229">DNA integration</keyword>
<accession>A0A9Q3IEI0</accession>
<keyword evidence="2" id="KW-0815">Transposition</keyword>
<keyword evidence="4" id="KW-0507">mRNA processing</keyword>